<proteinExistence type="predicted"/>
<dbReference type="EMBL" id="AGCU01081576">
    <property type="status" value="NOT_ANNOTATED_CDS"/>
    <property type="molecule type" value="Genomic_DNA"/>
</dbReference>
<gene>
    <name evidence="6" type="primary">FBXO10</name>
</gene>
<dbReference type="EMBL" id="AGCU01081578">
    <property type="status" value="NOT_ANNOTATED_CDS"/>
    <property type="molecule type" value="Genomic_DNA"/>
</dbReference>
<comment type="pathway">
    <text evidence="1">Protein modification; protein ubiquitination.</text>
</comment>
<dbReference type="OMA" id="RENTIHD"/>
<dbReference type="InterPro" id="IPR022441">
    <property type="entry name" value="Para_beta_helix_rpt-2"/>
</dbReference>
<feature type="region of interest" description="Disordered" evidence="4">
    <location>
        <begin position="1"/>
        <end position="22"/>
    </location>
</feature>
<dbReference type="PANTHER" id="PTHR22990">
    <property type="entry name" value="F-BOX ONLY PROTEIN"/>
    <property type="match status" value="1"/>
</dbReference>
<evidence type="ECO:0000259" key="5">
    <source>
        <dbReference type="SMART" id="SM00722"/>
    </source>
</evidence>
<dbReference type="Pfam" id="PF13229">
    <property type="entry name" value="Beta_helix"/>
    <property type="match status" value="2"/>
</dbReference>
<dbReference type="SMART" id="SM00722">
    <property type="entry name" value="CASH"/>
    <property type="match status" value="2"/>
</dbReference>
<protein>
    <submittedName>
        <fullName evidence="6">F-box protein 10</fullName>
    </submittedName>
</protein>
<feature type="compositionally biased region" description="Polar residues" evidence="4">
    <location>
        <begin position="1"/>
        <end position="18"/>
    </location>
</feature>
<evidence type="ECO:0000313" key="6">
    <source>
        <dbReference type="Ensembl" id="ENSPSIP00000003439.1"/>
    </source>
</evidence>
<dbReference type="HOGENOM" id="CLU_663860_0_0_1"/>
<dbReference type="InterPro" id="IPR011050">
    <property type="entry name" value="Pectin_lyase_fold/virulence"/>
</dbReference>
<evidence type="ECO:0000256" key="1">
    <source>
        <dbReference type="ARBA" id="ARBA00004906"/>
    </source>
</evidence>
<dbReference type="FunFam" id="2.160.20.10:FF:000017">
    <property type="entry name" value="F-box only protein 10"/>
    <property type="match status" value="1"/>
</dbReference>
<dbReference type="GO" id="GO:0005737">
    <property type="term" value="C:cytoplasm"/>
    <property type="evidence" value="ECO:0007669"/>
    <property type="project" value="Ensembl"/>
</dbReference>
<dbReference type="InterPro" id="IPR012334">
    <property type="entry name" value="Pectin_lyas_fold"/>
</dbReference>
<feature type="domain" description="Carbohydrate-binding/sugar hydrolysis" evidence="5">
    <location>
        <begin position="16"/>
        <end position="141"/>
    </location>
</feature>
<dbReference type="GeneTree" id="ENSGT00530000063425"/>
<sequence length="367" mass="38462">MTFTTAKPPGCSTTTPSNGEAGVDIRKGANPLILCNQIHSGLRSGIVVLGNGKGVIRSNQIYGNREAGVYILYNGHPVGSGNHIFQGLAAGVAVNENGRGQIIENVIRENQWGGVDIRRGGDPVLRSNLICCGYSDGVVVGERGKGLIEGNTIYGNKGCGVWIMASSLPHVTNNRIGHNSIYGVAVFCRKDEADDYPAGQGGHESFGEEGEAAAWESDLESEDERFASRRPLSVALVESNSISHNGAAGLYVKSSEALNVIGNAIHANREAGVAVLQSGQLTRIANNSISCNSRGGVLVESAARVELRGNGIYDNRSHGIASKGDGLVVENDILGNRGCGLRLLQAADMKVGVQGHAEPGAQREVRG</sequence>
<dbReference type="InterPro" id="IPR039448">
    <property type="entry name" value="Beta_helix"/>
</dbReference>
<evidence type="ECO:0000313" key="7">
    <source>
        <dbReference type="Proteomes" id="UP000007267"/>
    </source>
</evidence>
<keyword evidence="2" id="KW-0677">Repeat</keyword>
<dbReference type="AlphaFoldDB" id="K7F5X9"/>
<reference evidence="6" key="4">
    <citation type="submission" date="2025-09" db="UniProtKB">
        <authorList>
            <consortium name="Ensembl"/>
        </authorList>
    </citation>
    <scope>IDENTIFICATION</scope>
</reference>
<feature type="domain" description="Carbohydrate-binding/sugar hydrolysis" evidence="5">
    <location>
        <begin position="147"/>
        <end position="323"/>
    </location>
</feature>
<reference evidence="7" key="1">
    <citation type="submission" date="2011-10" db="EMBL/GenBank/DDBJ databases">
        <authorList>
            <consortium name="Soft-shell Turtle Genome Consortium"/>
        </authorList>
    </citation>
    <scope>NUCLEOTIDE SEQUENCE [LARGE SCALE GENOMIC DNA]</scope>
    <source>
        <strain evidence="7">Daiwa-1</strain>
    </source>
</reference>
<dbReference type="SUPFAM" id="SSF51126">
    <property type="entry name" value="Pectin lyase-like"/>
    <property type="match status" value="2"/>
</dbReference>
<dbReference type="InterPro" id="IPR006633">
    <property type="entry name" value="Carb-bd_sugar_hydrolysis-dom"/>
</dbReference>
<dbReference type="Proteomes" id="UP000007267">
    <property type="component" value="Unassembled WGS sequence"/>
</dbReference>
<dbReference type="eggNOG" id="KOG1777">
    <property type="taxonomic scope" value="Eukaryota"/>
</dbReference>
<dbReference type="NCBIfam" id="TIGR03804">
    <property type="entry name" value="para_beta_helix"/>
    <property type="match status" value="1"/>
</dbReference>
<dbReference type="InterPro" id="IPR051550">
    <property type="entry name" value="SCF-Subunits/Alg-Epimerases"/>
</dbReference>
<dbReference type="Ensembl" id="ENSPSIT00000003456.1">
    <property type="protein sequence ID" value="ENSPSIP00000003439.1"/>
    <property type="gene ID" value="ENSPSIG00000003284.1"/>
</dbReference>
<evidence type="ECO:0000256" key="4">
    <source>
        <dbReference type="SAM" id="MobiDB-lite"/>
    </source>
</evidence>
<dbReference type="SMART" id="SM00710">
    <property type="entry name" value="PbH1"/>
    <property type="match status" value="10"/>
</dbReference>
<dbReference type="GO" id="GO:0006511">
    <property type="term" value="P:ubiquitin-dependent protein catabolic process"/>
    <property type="evidence" value="ECO:0007669"/>
    <property type="project" value="Ensembl"/>
</dbReference>
<dbReference type="InterPro" id="IPR006626">
    <property type="entry name" value="PbH1"/>
</dbReference>
<dbReference type="STRING" id="13735.ENSPSIP00000003439"/>
<dbReference type="GO" id="GO:0042981">
    <property type="term" value="P:regulation of apoptotic process"/>
    <property type="evidence" value="ECO:0007669"/>
    <property type="project" value="Ensembl"/>
</dbReference>
<organism evidence="6 7">
    <name type="scientific">Pelodiscus sinensis</name>
    <name type="common">Chinese softshell turtle</name>
    <name type="synonym">Trionyx sinensis</name>
    <dbReference type="NCBI Taxonomy" id="13735"/>
    <lineage>
        <taxon>Eukaryota</taxon>
        <taxon>Metazoa</taxon>
        <taxon>Chordata</taxon>
        <taxon>Craniata</taxon>
        <taxon>Vertebrata</taxon>
        <taxon>Euteleostomi</taxon>
        <taxon>Archelosauria</taxon>
        <taxon>Testudinata</taxon>
        <taxon>Testudines</taxon>
        <taxon>Cryptodira</taxon>
        <taxon>Trionychia</taxon>
        <taxon>Trionychidae</taxon>
        <taxon>Pelodiscus</taxon>
    </lineage>
</organism>
<keyword evidence="3" id="KW-0833">Ubl conjugation pathway</keyword>
<reference evidence="7" key="2">
    <citation type="journal article" date="2013" name="Nat. Genet.">
        <title>The draft genomes of soft-shell turtle and green sea turtle yield insights into the development and evolution of the turtle-specific body plan.</title>
        <authorList>
            <person name="Wang Z."/>
            <person name="Pascual-Anaya J."/>
            <person name="Zadissa A."/>
            <person name="Li W."/>
            <person name="Niimura Y."/>
            <person name="Huang Z."/>
            <person name="Li C."/>
            <person name="White S."/>
            <person name="Xiong Z."/>
            <person name="Fang D."/>
            <person name="Wang B."/>
            <person name="Ming Y."/>
            <person name="Chen Y."/>
            <person name="Zheng Y."/>
            <person name="Kuraku S."/>
            <person name="Pignatelli M."/>
            <person name="Herrero J."/>
            <person name="Beal K."/>
            <person name="Nozawa M."/>
            <person name="Li Q."/>
            <person name="Wang J."/>
            <person name="Zhang H."/>
            <person name="Yu L."/>
            <person name="Shigenobu S."/>
            <person name="Wang J."/>
            <person name="Liu J."/>
            <person name="Flicek P."/>
            <person name="Searle S."/>
            <person name="Wang J."/>
            <person name="Kuratani S."/>
            <person name="Yin Y."/>
            <person name="Aken B."/>
            <person name="Zhang G."/>
            <person name="Irie N."/>
        </authorList>
    </citation>
    <scope>NUCLEOTIDE SEQUENCE [LARGE SCALE GENOMIC DNA]</scope>
    <source>
        <strain evidence="7">Daiwa-1</strain>
    </source>
</reference>
<dbReference type="Gene3D" id="2.160.20.10">
    <property type="entry name" value="Single-stranded right-handed beta-helix, Pectin lyase-like"/>
    <property type="match status" value="2"/>
</dbReference>
<keyword evidence="7" id="KW-1185">Reference proteome</keyword>
<evidence type="ECO:0000256" key="2">
    <source>
        <dbReference type="ARBA" id="ARBA00022737"/>
    </source>
</evidence>
<dbReference type="PANTHER" id="PTHR22990:SF15">
    <property type="entry name" value="F-BOX ONLY PROTEIN 10"/>
    <property type="match status" value="1"/>
</dbReference>
<name>K7F5X9_PELSI</name>
<reference evidence="6" key="3">
    <citation type="submission" date="2025-08" db="UniProtKB">
        <authorList>
            <consortium name="Ensembl"/>
        </authorList>
    </citation>
    <scope>IDENTIFICATION</scope>
</reference>
<dbReference type="EMBL" id="AGCU01081577">
    <property type="status" value="NOT_ANNOTATED_CDS"/>
    <property type="molecule type" value="Genomic_DNA"/>
</dbReference>
<evidence type="ECO:0000256" key="3">
    <source>
        <dbReference type="ARBA" id="ARBA00022786"/>
    </source>
</evidence>
<accession>K7F5X9</accession>